<evidence type="ECO:0000313" key="7">
    <source>
        <dbReference type="Proteomes" id="UP001489004"/>
    </source>
</evidence>
<dbReference type="Gene3D" id="3.10.110.10">
    <property type="entry name" value="Ubiquitin Conjugating Enzyme"/>
    <property type="match status" value="1"/>
</dbReference>
<keyword evidence="7" id="KW-1185">Reference proteome</keyword>
<gene>
    <name evidence="6" type="ORF">WJX72_004848</name>
</gene>
<organism evidence="6 7">
    <name type="scientific">[Myrmecia] bisecta</name>
    <dbReference type="NCBI Taxonomy" id="41462"/>
    <lineage>
        <taxon>Eukaryota</taxon>
        <taxon>Viridiplantae</taxon>
        <taxon>Chlorophyta</taxon>
        <taxon>core chlorophytes</taxon>
        <taxon>Trebouxiophyceae</taxon>
        <taxon>Trebouxiales</taxon>
        <taxon>Trebouxiaceae</taxon>
        <taxon>Myrmecia</taxon>
    </lineage>
</organism>
<dbReference type="Pfam" id="PF08694">
    <property type="entry name" value="UFC1"/>
    <property type="match status" value="1"/>
</dbReference>
<reference evidence="6 7" key="1">
    <citation type="journal article" date="2024" name="Nat. Commun.">
        <title>Phylogenomics reveals the evolutionary origins of lichenization in chlorophyte algae.</title>
        <authorList>
            <person name="Puginier C."/>
            <person name="Libourel C."/>
            <person name="Otte J."/>
            <person name="Skaloud P."/>
            <person name="Haon M."/>
            <person name="Grisel S."/>
            <person name="Petersen M."/>
            <person name="Berrin J.G."/>
            <person name="Delaux P.M."/>
            <person name="Dal Grande F."/>
            <person name="Keller J."/>
        </authorList>
    </citation>
    <scope>NUCLEOTIDE SEQUENCE [LARGE SCALE GENOMIC DNA]</scope>
    <source>
        <strain evidence="6 7">SAG 2043</strain>
    </source>
</reference>
<dbReference type="GO" id="GO:1990592">
    <property type="term" value="P:protein K69-linked ufmylation"/>
    <property type="evidence" value="ECO:0007669"/>
    <property type="project" value="TreeGrafter"/>
</dbReference>
<evidence type="ECO:0000256" key="1">
    <source>
        <dbReference type="ARBA" id="ARBA00008451"/>
    </source>
</evidence>
<evidence type="ECO:0000256" key="4">
    <source>
        <dbReference type="PIRNR" id="PIRNR008716"/>
    </source>
</evidence>
<protein>
    <recommendedName>
        <fullName evidence="2 4">Ubiquitin-fold modifier-conjugating enzyme 1</fullName>
    </recommendedName>
</protein>
<name>A0AAW1QF09_9CHLO</name>
<comment type="function">
    <text evidence="4">E2-like enzyme which forms an intermediate with UFM1 via a thioester linkage.</text>
</comment>
<dbReference type="GO" id="GO:0061657">
    <property type="term" value="F:UFM1 conjugating enzyme activity"/>
    <property type="evidence" value="ECO:0007669"/>
    <property type="project" value="InterPro"/>
</dbReference>
<dbReference type="AlphaFoldDB" id="A0AAW1QF09"/>
<feature type="active site" description="Glycyl thioester intermediate" evidence="5">
    <location>
        <position position="119"/>
    </location>
</feature>
<dbReference type="InterPro" id="IPR016135">
    <property type="entry name" value="UBQ-conjugating_enzyme/RWD"/>
</dbReference>
<keyword evidence="3 4" id="KW-0833">Ubl conjugation pathway</keyword>
<accession>A0AAW1QF09</accession>
<evidence type="ECO:0000313" key="6">
    <source>
        <dbReference type="EMBL" id="KAK9819989.1"/>
    </source>
</evidence>
<proteinExistence type="inferred from homology"/>
<comment type="caution">
    <text evidence="6">The sequence shown here is derived from an EMBL/GenBank/DDBJ whole genome shotgun (WGS) entry which is preliminary data.</text>
</comment>
<dbReference type="PANTHER" id="PTHR12921:SF0">
    <property type="entry name" value="UBIQUITIN-FOLD MODIFIER-CONJUGATING ENZYME 1"/>
    <property type="match status" value="1"/>
</dbReference>
<evidence type="ECO:0000256" key="5">
    <source>
        <dbReference type="PIRSR" id="PIRSR008716-1"/>
    </source>
</evidence>
<sequence>MADSWDAGTKQTVQKIPLLTVRAGPRDKEEWGKRLKEELQALIKYIQLNKASDSDWFTITSNKEGTHWSGKCWYVHELQKYTFDFQFDVPATYPAVAPEIEIPELDGKTAKMYRGGKICLTVHFKPLWAKNSPHFGIAHALCLGLAPWMAAEIPHLVGTGVVQPKT</sequence>
<comment type="similarity">
    <text evidence="1 4">Belongs to the ubiquitin-conjugating enzyme family. UFC1 subfamily.</text>
</comment>
<dbReference type="SUPFAM" id="SSF54495">
    <property type="entry name" value="UBC-like"/>
    <property type="match status" value="1"/>
</dbReference>
<evidence type="ECO:0000256" key="2">
    <source>
        <dbReference type="ARBA" id="ARBA00013306"/>
    </source>
</evidence>
<dbReference type="PANTHER" id="PTHR12921">
    <property type="entry name" value="UBIQUITIN-FOLD MODIFIER-CONJUGATING ENZYME 1"/>
    <property type="match status" value="1"/>
</dbReference>
<dbReference type="PIRSF" id="PIRSF008716">
    <property type="entry name" value="DUF1782"/>
    <property type="match status" value="1"/>
</dbReference>
<dbReference type="EMBL" id="JALJOR010000003">
    <property type="protein sequence ID" value="KAK9819989.1"/>
    <property type="molecule type" value="Genomic_DNA"/>
</dbReference>
<dbReference type="GO" id="GO:0005737">
    <property type="term" value="C:cytoplasm"/>
    <property type="evidence" value="ECO:0007669"/>
    <property type="project" value="TreeGrafter"/>
</dbReference>
<dbReference type="CDD" id="cd11686">
    <property type="entry name" value="UBCc_UFC1"/>
    <property type="match status" value="1"/>
</dbReference>
<dbReference type="InterPro" id="IPR014806">
    <property type="entry name" value="Ufc1"/>
</dbReference>
<evidence type="ECO:0000256" key="3">
    <source>
        <dbReference type="ARBA" id="ARBA00022786"/>
    </source>
</evidence>
<dbReference type="Proteomes" id="UP001489004">
    <property type="component" value="Unassembled WGS sequence"/>
</dbReference>